<evidence type="ECO:0000256" key="5">
    <source>
        <dbReference type="ARBA" id="ARBA00022946"/>
    </source>
</evidence>
<evidence type="ECO:0000256" key="2">
    <source>
        <dbReference type="ARBA" id="ARBA00009877"/>
    </source>
</evidence>
<proteinExistence type="inferred from homology"/>
<feature type="transmembrane region" description="Helical" evidence="11">
    <location>
        <begin position="183"/>
        <end position="206"/>
    </location>
</feature>
<feature type="compositionally biased region" description="Basic and acidic residues" evidence="10">
    <location>
        <begin position="486"/>
        <end position="498"/>
    </location>
</feature>
<evidence type="ECO:0000256" key="9">
    <source>
        <dbReference type="RuleBase" id="RU003945"/>
    </source>
</evidence>
<feature type="region of interest" description="Disordered" evidence="10">
    <location>
        <begin position="97"/>
        <end position="116"/>
    </location>
</feature>
<dbReference type="Proteomes" id="UP001249851">
    <property type="component" value="Unassembled WGS sequence"/>
</dbReference>
<keyword evidence="5" id="KW-0809">Transit peptide</keyword>
<sequence length="505" mass="55837">MAAFFSRVGQNGRQFYRMSACLRAWRVSRSATLETFAEPFSRSFITDTVARQSSHASSRFYGGLKCKGVVYGNIRVSVQGARFLSLWPWSSSTSNSDLAQEKSPAPELIKNEPQTPEVTNDSVANPFLHENPSNSLLDSELLNDMADTVSSLGEPSLASLGLGGYSPTGLIQQALELIHVQGNLSWCLSIAFFTVIVRVVCLPLIIKAQANTAKMNNIRPQLEESQAKLRELANSHDSVAKATASMKLSQLYKDNDCHPLKSILAPLVQIPLFVSFFFGLKTMANLPVESLKTGGYLWFQDLTLGSEMGVSNPTMKTMKTVMRIVAVATIPITAQFPAAIFAYWITSNLFTVGQVAILSHPAARKAMGIPEMVPYESANSGSFWENLKAGYTNSQEAAYIRHAEKMKQQRQKALGEAPLEPTYELNPRIKENMEMFESLQDKSAQTAQSYSDPGASGRQVGNGADFKSRRVRFNQEIFSGTMSRQAKKEKQKERDRLRNRPGATM</sequence>
<evidence type="ECO:0000256" key="7">
    <source>
        <dbReference type="ARBA" id="ARBA00023128"/>
    </source>
</evidence>
<evidence type="ECO:0000259" key="12">
    <source>
        <dbReference type="Pfam" id="PF02096"/>
    </source>
</evidence>
<evidence type="ECO:0000256" key="4">
    <source>
        <dbReference type="ARBA" id="ARBA00022792"/>
    </source>
</evidence>
<comment type="subcellular location">
    <subcellularLocation>
        <location evidence="9">Membrane</location>
        <topology evidence="9">Multi-pass membrane protein</topology>
    </subcellularLocation>
    <subcellularLocation>
        <location evidence="1">Mitochondrion inner membrane</location>
        <topology evidence="1">Multi-pass membrane protein</topology>
    </subcellularLocation>
</comment>
<evidence type="ECO:0000256" key="1">
    <source>
        <dbReference type="ARBA" id="ARBA00004448"/>
    </source>
</evidence>
<keyword evidence="6 11" id="KW-1133">Transmembrane helix</keyword>
<feature type="domain" description="Membrane insertase YidC/Oxa/ALB C-terminal" evidence="12">
    <location>
        <begin position="186"/>
        <end position="358"/>
    </location>
</feature>
<dbReference type="InterPro" id="IPR001708">
    <property type="entry name" value="YidC/ALB3/OXA1/COX18"/>
</dbReference>
<accession>A0AAD9Q507</accession>
<keyword evidence="14" id="KW-1185">Reference proteome</keyword>
<dbReference type="InterPro" id="IPR028055">
    <property type="entry name" value="YidC/Oxa/ALB_C"/>
</dbReference>
<feature type="compositionally biased region" description="Polar residues" evidence="10">
    <location>
        <begin position="441"/>
        <end position="451"/>
    </location>
</feature>
<dbReference type="GO" id="GO:0032977">
    <property type="term" value="F:membrane insertase activity"/>
    <property type="evidence" value="ECO:0007669"/>
    <property type="project" value="InterPro"/>
</dbReference>
<name>A0AAD9Q507_ACRCE</name>
<evidence type="ECO:0000313" key="14">
    <source>
        <dbReference type="Proteomes" id="UP001249851"/>
    </source>
</evidence>
<organism evidence="13 14">
    <name type="scientific">Acropora cervicornis</name>
    <name type="common">Staghorn coral</name>
    <dbReference type="NCBI Taxonomy" id="6130"/>
    <lineage>
        <taxon>Eukaryota</taxon>
        <taxon>Metazoa</taxon>
        <taxon>Cnidaria</taxon>
        <taxon>Anthozoa</taxon>
        <taxon>Hexacorallia</taxon>
        <taxon>Scleractinia</taxon>
        <taxon>Astrocoeniina</taxon>
        <taxon>Acroporidae</taxon>
        <taxon>Acropora</taxon>
    </lineage>
</organism>
<keyword evidence="4" id="KW-0999">Mitochondrion inner membrane</keyword>
<keyword evidence="7" id="KW-0496">Mitochondrion</keyword>
<reference evidence="13" key="1">
    <citation type="journal article" date="2023" name="G3 (Bethesda)">
        <title>Whole genome assembly and annotation of the endangered Caribbean coral Acropora cervicornis.</title>
        <authorList>
            <person name="Selwyn J.D."/>
            <person name="Vollmer S.V."/>
        </authorList>
    </citation>
    <scope>NUCLEOTIDE SEQUENCE</scope>
    <source>
        <strain evidence="13">K2</strain>
    </source>
</reference>
<feature type="transmembrane region" description="Helical" evidence="11">
    <location>
        <begin position="324"/>
        <end position="345"/>
    </location>
</feature>
<dbReference type="AlphaFoldDB" id="A0AAD9Q507"/>
<dbReference type="PANTHER" id="PTHR12428">
    <property type="entry name" value="OXA1"/>
    <property type="match status" value="1"/>
</dbReference>
<keyword evidence="8 11" id="KW-0472">Membrane</keyword>
<comment type="caution">
    <text evidence="13">The sequence shown here is derived from an EMBL/GenBank/DDBJ whole genome shotgun (WGS) entry which is preliminary data.</text>
</comment>
<dbReference type="Pfam" id="PF02096">
    <property type="entry name" value="60KD_IMP"/>
    <property type="match status" value="1"/>
</dbReference>
<gene>
    <name evidence="13" type="ORF">P5673_024188</name>
</gene>
<evidence type="ECO:0000256" key="11">
    <source>
        <dbReference type="SAM" id="Phobius"/>
    </source>
</evidence>
<keyword evidence="3 9" id="KW-0812">Transmembrane</keyword>
<dbReference type="CDD" id="cd20069">
    <property type="entry name" value="5TM_Oxa1-like"/>
    <property type="match status" value="1"/>
</dbReference>
<evidence type="ECO:0000256" key="6">
    <source>
        <dbReference type="ARBA" id="ARBA00022989"/>
    </source>
</evidence>
<feature type="region of interest" description="Disordered" evidence="10">
    <location>
        <begin position="440"/>
        <end position="505"/>
    </location>
</feature>
<evidence type="ECO:0000256" key="10">
    <source>
        <dbReference type="SAM" id="MobiDB-lite"/>
    </source>
</evidence>
<evidence type="ECO:0000313" key="13">
    <source>
        <dbReference type="EMBL" id="KAK2554470.1"/>
    </source>
</evidence>
<reference evidence="13" key="2">
    <citation type="journal article" date="2023" name="Science">
        <title>Genomic signatures of disease resistance in endangered staghorn corals.</title>
        <authorList>
            <person name="Vollmer S.V."/>
            <person name="Selwyn J.D."/>
            <person name="Despard B.A."/>
            <person name="Roesel C.L."/>
        </authorList>
    </citation>
    <scope>NUCLEOTIDE SEQUENCE</scope>
    <source>
        <strain evidence="13">K2</strain>
    </source>
</reference>
<dbReference type="PANTHER" id="PTHR12428:SF66">
    <property type="entry name" value="MITOCHONDRIAL INNER MEMBRANE PROTEIN OXA1L"/>
    <property type="match status" value="1"/>
</dbReference>
<comment type="similarity">
    <text evidence="2 9">Belongs to the OXA1/ALB3/YidC family.</text>
</comment>
<dbReference type="EMBL" id="JARQWQ010000070">
    <property type="protein sequence ID" value="KAK2554470.1"/>
    <property type="molecule type" value="Genomic_DNA"/>
</dbReference>
<dbReference type="GO" id="GO:0005743">
    <property type="term" value="C:mitochondrial inner membrane"/>
    <property type="evidence" value="ECO:0007669"/>
    <property type="project" value="UniProtKB-SubCell"/>
</dbReference>
<evidence type="ECO:0000256" key="3">
    <source>
        <dbReference type="ARBA" id="ARBA00022692"/>
    </source>
</evidence>
<dbReference type="GO" id="GO:0032979">
    <property type="term" value="P:protein insertion into mitochondrial inner membrane from matrix"/>
    <property type="evidence" value="ECO:0007669"/>
    <property type="project" value="TreeGrafter"/>
</dbReference>
<protein>
    <submittedName>
        <fullName evidence="13">Mitochondrial inner membrane protein OXA1L</fullName>
    </submittedName>
</protein>
<evidence type="ECO:0000256" key="8">
    <source>
        <dbReference type="ARBA" id="ARBA00023136"/>
    </source>
</evidence>